<sequence>MQQIIDTAVQEIIQIIDSKKNSTNVAWQFILEELDVAQHGTEFVVDRIQRFYINKSDYNGALKNSWEDVDGSTGPQQYLLGVTSFVAEKTDFEIAAMVRITIVEYVLKHYKFGRYFLNTESKRANKPLALFDIIAKPEKLNPNFKHILPEEYEPVRNVLNRWASGFEDRDNKFNHQFQETFNSSFWELYLFQCFKDLGMEVDFTRASPDFTLNTNNGKRINIEAVTANHAQDSIPEWDSNGKNLLEDKEFLNFSCVRLLNAIGSKSNKYFDTYEKYDHVKSSPYVIAVAPYEQPMFFFQNNEAIIRVLYAKGIDKSSGFSEVVVNQAIKNGTIPLELGIFTTDKFKHISAIIFSTTATLGKAITQTDLKREIRSSWYHPFKGLVMEMKENEIHFETHLDGLQIHHNPFAEKPLSLDEFSNYEITHYYYDPDTKVIDNQQKPYTLISRNVWG</sequence>
<dbReference type="RefSeq" id="WP_065208992.1">
    <property type="nucleotide sequence ID" value="NZ_LZFG01000086.1"/>
</dbReference>
<evidence type="ECO:0000313" key="2">
    <source>
        <dbReference type="Proteomes" id="UP000813876"/>
    </source>
</evidence>
<dbReference type="EMBL" id="WMCP01000033">
    <property type="protein sequence ID" value="MCF2303786.1"/>
    <property type="molecule type" value="Genomic_DNA"/>
</dbReference>
<dbReference type="Proteomes" id="UP000813876">
    <property type="component" value="Unassembled WGS sequence"/>
</dbReference>
<protein>
    <recommendedName>
        <fullName evidence="3">Glycosaminoglycan attachment site</fullName>
    </recommendedName>
</protein>
<evidence type="ECO:0000313" key="1">
    <source>
        <dbReference type="EMBL" id="MCF2303786.1"/>
    </source>
</evidence>
<organism evidence="1 2">
    <name type="scientific">Photobacterium phosphoreum</name>
    <dbReference type="NCBI Taxonomy" id="659"/>
    <lineage>
        <taxon>Bacteria</taxon>
        <taxon>Pseudomonadati</taxon>
        <taxon>Pseudomonadota</taxon>
        <taxon>Gammaproteobacteria</taxon>
        <taxon>Vibrionales</taxon>
        <taxon>Vibrionaceae</taxon>
        <taxon>Photobacterium</taxon>
    </lineage>
</organism>
<reference evidence="1" key="1">
    <citation type="submission" date="2019-11" db="EMBL/GenBank/DDBJ databases">
        <title>Comparative genomics of photobacteria reveal adaptation to distinct habitats.</title>
        <authorList>
            <person name="Fuertes-Perez S."/>
            <person name="Hilgarth M."/>
            <person name="Vogel R.F."/>
        </authorList>
    </citation>
    <scope>NUCLEOTIDE SEQUENCE</scope>
    <source>
        <strain evidence="1">TMW2.2145</strain>
    </source>
</reference>
<name>A0AAW5A0F1_PHOPO</name>
<evidence type="ECO:0008006" key="3">
    <source>
        <dbReference type="Google" id="ProtNLM"/>
    </source>
</evidence>
<dbReference type="AlphaFoldDB" id="A0AAW5A0F1"/>
<comment type="caution">
    <text evidence="1">The sequence shown here is derived from an EMBL/GenBank/DDBJ whole genome shotgun (WGS) entry which is preliminary data.</text>
</comment>
<proteinExistence type="predicted"/>
<accession>A0AAW5A0F1</accession>
<gene>
    <name evidence="1" type="ORF">GLP33_18875</name>
</gene>